<dbReference type="AlphaFoldDB" id="A0A444YIQ1"/>
<gene>
    <name evidence="6" type="ORF">Ahy_B06g080680</name>
</gene>
<reference evidence="6 7" key="1">
    <citation type="submission" date="2019-01" db="EMBL/GenBank/DDBJ databases">
        <title>Sequencing of cultivated peanut Arachis hypogaea provides insights into genome evolution and oil improvement.</title>
        <authorList>
            <person name="Chen X."/>
        </authorList>
    </citation>
    <scope>NUCLEOTIDE SEQUENCE [LARGE SCALE GENOMIC DNA]</scope>
    <source>
        <strain evidence="7">cv. Fuhuasheng</strain>
        <tissue evidence="6">Leaves</tissue>
    </source>
</reference>
<keyword evidence="2" id="KW-0805">Transcription regulation</keyword>
<dbReference type="PROSITE" id="PS50985">
    <property type="entry name" value="GRAS"/>
    <property type="match status" value="1"/>
</dbReference>
<sequence length="581" mass="65950">MGIEPLSSTPFNFSGFQGGYDSVNIHEEKFVLQEKQGFSALMELDRGDNLFKHQQHKHDHDDEDIKVGDMILQDVINFDPDYDSLQPISQEFQETIGLKNIHQAPSSLTIASLELLRNYGSKFKKLTGENISDNFSSDNIENSACSENQRLSTEEIMRVAGARYVHYSAHWNDDFCIPMHPYGLDLGNLSEEENRDVELAQFLLAAAERVGCRQFERASRLLLHCQWNSDVIANAAQRVIFHFAEALRERINKETGRVMEVVMSSYHDSQNQNQNKNEETEMILKMSVNESLKCHQNLPFNQVMQFPGVQAMVENLAFETKIHLIDLQIRSGVQCTALMQALAERKECCVESFKVTAIGTCAEKNKIEGTGQRLTSFAESLNLPFSYKAIIVADLAEIKLDDFDVDDDEGVAVYSAYFLRTLVSRPNCLENLMLVIRNIKPSVMIVLEIDSNHNSPSFVNRFIDALFYFSAFMDCLETCLKEDSECRMAVEAVCAAGIRNIVAAEGKERTVRNVKLDVWRRFFARYKMVETGFSESSLYQANLVAKEFTFGKFCSVDKNGKSLTVSWKGTPMHSLSAWKFV</sequence>
<proteinExistence type="inferred from homology"/>
<dbReference type="GO" id="GO:0005634">
    <property type="term" value="C:nucleus"/>
    <property type="evidence" value="ECO:0007669"/>
    <property type="project" value="UniProtKB-SubCell"/>
</dbReference>
<evidence type="ECO:0000313" key="6">
    <source>
        <dbReference type="EMBL" id="RYR01815.1"/>
    </source>
</evidence>
<evidence type="ECO:0000313" key="7">
    <source>
        <dbReference type="Proteomes" id="UP000289738"/>
    </source>
</evidence>
<comment type="similarity">
    <text evidence="5">Belongs to the GRAS family.</text>
</comment>
<accession>A0A444YIQ1</accession>
<evidence type="ECO:0000256" key="1">
    <source>
        <dbReference type="ARBA" id="ARBA00004123"/>
    </source>
</evidence>
<feature type="region of interest" description="Leucine repeat II (LRII)" evidence="5">
    <location>
        <begin position="369"/>
        <end position="401"/>
    </location>
</feature>
<dbReference type="InterPro" id="IPR005202">
    <property type="entry name" value="TF_GRAS"/>
</dbReference>
<comment type="caution">
    <text evidence="6">The sequence shown here is derived from an EMBL/GenBank/DDBJ whole genome shotgun (WGS) entry which is preliminary data.</text>
</comment>
<keyword evidence="7" id="KW-1185">Reference proteome</keyword>
<protein>
    <submittedName>
        <fullName evidence="6">Uncharacterized protein</fullName>
    </submittedName>
</protein>
<organism evidence="6 7">
    <name type="scientific">Arachis hypogaea</name>
    <name type="common">Peanut</name>
    <dbReference type="NCBI Taxonomy" id="3818"/>
    <lineage>
        <taxon>Eukaryota</taxon>
        <taxon>Viridiplantae</taxon>
        <taxon>Streptophyta</taxon>
        <taxon>Embryophyta</taxon>
        <taxon>Tracheophyta</taxon>
        <taxon>Spermatophyta</taxon>
        <taxon>Magnoliopsida</taxon>
        <taxon>eudicotyledons</taxon>
        <taxon>Gunneridae</taxon>
        <taxon>Pentapetalae</taxon>
        <taxon>rosids</taxon>
        <taxon>fabids</taxon>
        <taxon>Fabales</taxon>
        <taxon>Fabaceae</taxon>
        <taxon>Papilionoideae</taxon>
        <taxon>50 kb inversion clade</taxon>
        <taxon>dalbergioids sensu lato</taxon>
        <taxon>Dalbergieae</taxon>
        <taxon>Pterocarpus clade</taxon>
        <taxon>Arachis</taxon>
    </lineage>
</organism>
<evidence type="ECO:0000256" key="3">
    <source>
        <dbReference type="ARBA" id="ARBA00023163"/>
    </source>
</evidence>
<comment type="caution">
    <text evidence="5">Lacks conserved residue(s) required for the propagation of feature annotation.</text>
</comment>
<dbReference type="STRING" id="3818.A0A444YIQ1"/>
<dbReference type="Proteomes" id="UP000289738">
    <property type="component" value="Chromosome B06"/>
</dbReference>
<evidence type="ECO:0000256" key="2">
    <source>
        <dbReference type="ARBA" id="ARBA00023015"/>
    </source>
</evidence>
<keyword evidence="3" id="KW-0804">Transcription</keyword>
<comment type="subcellular location">
    <subcellularLocation>
        <location evidence="1">Nucleus</location>
    </subcellularLocation>
</comment>
<dbReference type="SMR" id="A0A444YIQ1"/>
<dbReference type="Pfam" id="PF03514">
    <property type="entry name" value="GRAS"/>
    <property type="match status" value="1"/>
</dbReference>
<dbReference type="PANTHER" id="PTHR31636">
    <property type="entry name" value="OSJNBA0084A10.13 PROTEIN-RELATED"/>
    <property type="match status" value="1"/>
</dbReference>
<evidence type="ECO:0000256" key="5">
    <source>
        <dbReference type="PROSITE-ProRule" id="PRU01191"/>
    </source>
</evidence>
<dbReference type="Gramene" id="arahy.Tifrunner.gnm2.ann2.Ah16g095100.1">
    <property type="protein sequence ID" value="arahy.Tifrunner.gnm2.ann2.Ah16g095100.1-CDS-1"/>
    <property type="gene ID" value="arahy.Tifrunner.gnm2.ann2.Ah16g095100"/>
</dbReference>
<name>A0A444YIQ1_ARAHY</name>
<evidence type="ECO:0000256" key="4">
    <source>
        <dbReference type="ARBA" id="ARBA00023242"/>
    </source>
</evidence>
<keyword evidence="4" id="KW-0539">Nucleus</keyword>
<dbReference type="OrthoDB" id="770224at2759"/>
<feature type="region of interest" description="SAW" evidence="5">
    <location>
        <begin position="503"/>
        <end position="579"/>
    </location>
</feature>
<dbReference type="EMBL" id="SDMP01000016">
    <property type="protein sequence ID" value="RYR01815.1"/>
    <property type="molecule type" value="Genomic_DNA"/>
</dbReference>